<feature type="transmembrane region" description="Helical" evidence="6">
    <location>
        <begin position="14"/>
        <end position="36"/>
    </location>
</feature>
<evidence type="ECO:0000313" key="8">
    <source>
        <dbReference type="EMBL" id="TCT11811.1"/>
    </source>
</evidence>
<keyword evidence="3" id="KW-0201">Cytochrome c-type biogenesis</keyword>
<sequence length="206" mass="22174">MTSEPLPARPVRPLWVRIAVAAPLLVFAVLCGLLLYRLFSGDPSAVPSALIGRPVPEFTLPALEGLERDGTQVPGFDAAGLRDGNVSVVNVWASWCAPCRDEHPLLAELARDDRFRLYGINYKDAGENARRFLGRYGNPFDAVGVDANGRVGIDWGVYGVPETFVVGGDGTILYKHIGQITPQSLRERLIPEIEKALAASAPPAGS</sequence>
<comment type="subcellular location">
    <subcellularLocation>
        <location evidence="1">Cell envelope</location>
    </subcellularLocation>
</comment>
<dbReference type="InterPro" id="IPR036249">
    <property type="entry name" value="Thioredoxin-like_sf"/>
</dbReference>
<dbReference type="Pfam" id="PF08534">
    <property type="entry name" value="Redoxin"/>
    <property type="match status" value="1"/>
</dbReference>
<gene>
    <name evidence="8" type="ORF">EDC22_103123</name>
</gene>
<evidence type="ECO:0000256" key="3">
    <source>
        <dbReference type="ARBA" id="ARBA00022748"/>
    </source>
</evidence>
<comment type="caution">
    <text evidence="8">The sequence shown here is derived from an EMBL/GenBank/DDBJ whole genome shotgun (WGS) entry which is preliminary data.</text>
</comment>
<evidence type="ECO:0000256" key="6">
    <source>
        <dbReference type="SAM" id="Phobius"/>
    </source>
</evidence>
<dbReference type="InterPro" id="IPR050553">
    <property type="entry name" value="Thioredoxin_ResA/DsbE_sf"/>
</dbReference>
<dbReference type="Gene3D" id="3.40.30.10">
    <property type="entry name" value="Glutaredoxin"/>
    <property type="match status" value="1"/>
</dbReference>
<dbReference type="CDD" id="cd03010">
    <property type="entry name" value="TlpA_like_DsbE"/>
    <property type="match status" value="1"/>
</dbReference>
<dbReference type="SUPFAM" id="SSF52833">
    <property type="entry name" value="Thioredoxin-like"/>
    <property type="match status" value="1"/>
</dbReference>
<dbReference type="Proteomes" id="UP000295678">
    <property type="component" value="Unassembled WGS sequence"/>
</dbReference>
<comment type="similarity">
    <text evidence="2">Belongs to the thioredoxin family. DsbE subfamily.</text>
</comment>
<protein>
    <submittedName>
        <fullName evidence="8">Cytochrome c biogenesis protein CcmG/thiol:disulfide interchange protein DsbE</fullName>
    </submittedName>
</protein>
<evidence type="ECO:0000256" key="2">
    <source>
        <dbReference type="ARBA" id="ARBA00007758"/>
    </source>
</evidence>
<reference evidence="8 9" key="1">
    <citation type="submission" date="2019-03" db="EMBL/GenBank/DDBJ databases">
        <title>Genomic Encyclopedia of Type Strains, Phase IV (KMG-IV): sequencing the most valuable type-strain genomes for metagenomic binning, comparative biology and taxonomic classification.</title>
        <authorList>
            <person name="Goeker M."/>
        </authorList>
    </citation>
    <scope>NUCLEOTIDE SEQUENCE [LARGE SCALE GENOMIC DNA]</scope>
    <source>
        <strain evidence="8 9">DSM 19345</strain>
    </source>
</reference>
<dbReference type="PANTHER" id="PTHR42852:SF6">
    <property type="entry name" value="THIOL:DISULFIDE INTERCHANGE PROTEIN DSBE"/>
    <property type="match status" value="1"/>
</dbReference>
<proteinExistence type="inferred from homology"/>
<name>A0A4R3MEA5_9HYPH</name>
<evidence type="ECO:0000256" key="1">
    <source>
        <dbReference type="ARBA" id="ARBA00004196"/>
    </source>
</evidence>
<dbReference type="InterPro" id="IPR013766">
    <property type="entry name" value="Thioredoxin_domain"/>
</dbReference>
<evidence type="ECO:0000259" key="7">
    <source>
        <dbReference type="PROSITE" id="PS51352"/>
    </source>
</evidence>
<dbReference type="PANTHER" id="PTHR42852">
    <property type="entry name" value="THIOL:DISULFIDE INTERCHANGE PROTEIN DSBE"/>
    <property type="match status" value="1"/>
</dbReference>
<dbReference type="PROSITE" id="PS51352">
    <property type="entry name" value="THIOREDOXIN_2"/>
    <property type="match status" value="1"/>
</dbReference>
<evidence type="ECO:0000256" key="4">
    <source>
        <dbReference type="ARBA" id="ARBA00023157"/>
    </source>
</evidence>
<keyword evidence="6" id="KW-1133">Transmembrane helix</keyword>
<dbReference type="InterPro" id="IPR004799">
    <property type="entry name" value="Periplasmic_diS_OxRdtase_DsbE"/>
</dbReference>
<dbReference type="InterPro" id="IPR013740">
    <property type="entry name" value="Redoxin"/>
</dbReference>
<keyword evidence="5" id="KW-0676">Redox-active center</keyword>
<keyword evidence="6" id="KW-0472">Membrane</keyword>
<dbReference type="GO" id="GO:0015036">
    <property type="term" value="F:disulfide oxidoreductase activity"/>
    <property type="evidence" value="ECO:0007669"/>
    <property type="project" value="InterPro"/>
</dbReference>
<evidence type="ECO:0000256" key="5">
    <source>
        <dbReference type="ARBA" id="ARBA00023284"/>
    </source>
</evidence>
<evidence type="ECO:0000313" key="9">
    <source>
        <dbReference type="Proteomes" id="UP000295678"/>
    </source>
</evidence>
<dbReference type="InterPro" id="IPR017937">
    <property type="entry name" value="Thioredoxin_CS"/>
</dbReference>
<dbReference type="PROSITE" id="PS00194">
    <property type="entry name" value="THIOREDOXIN_1"/>
    <property type="match status" value="1"/>
</dbReference>
<dbReference type="OrthoDB" id="9799347at2"/>
<dbReference type="EMBL" id="SMAK01000003">
    <property type="protein sequence ID" value="TCT11811.1"/>
    <property type="molecule type" value="Genomic_DNA"/>
</dbReference>
<keyword evidence="4" id="KW-1015">Disulfide bond</keyword>
<dbReference type="NCBIfam" id="TIGR00385">
    <property type="entry name" value="dsbE"/>
    <property type="match status" value="1"/>
</dbReference>
<organism evidence="8 9">
    <name type="scientific">Tepidamorphus gemmatus</name>
    <dbReference type="NCBI Taxonomy" id="747076"/>
    <lineage>
        <taxon>Bacteria</taxon>
        <taxon>Pseudomonadati</taxon>
        <taxon>Pseudomonadota</taxon>
        <taxon>Alphaproteobacteria</taxon>
        <taxon>Hyphomicrobiales</taxon>
        <taxon>Tepidamorphaceae</taxon>
        <taxon>Tepidamorphus</taxon>
    </lineage>
</organism>
<dbReference type="GO" id="GO:0030288">
    <property type="term" value="C:outer membrane-bounded periplasmic space"/>
    <property type="evidence" value="ECO:0007669"/>
    <property type="project" value="InterPro"/>
</dbReference>
<accession>A0A4R3MEA5</accession>
<keyword evidence="9" id="KW-1185">Reference proteome</keyword>
<keyword evidence="6" id="KW-0812">Transmembrane</keyword>
<dbReference type="GO" id="GO:0017004">
    <property type="term" value="P:cytochrome complex assembly"/>
    <property type="evidence" value="ECO:0007669"/>
    <property type="project" value="UniProtKB-KW"/>
</dbReference>
<dbReference type="RefSeq" id="WP_132805721.1">
    <property type="nucleotide sequence ID" value="NZ_SMAK01000003.1"/>
</dbReference>
<feature type="domain" description="Thioredoxin" evidence="7">
    <location>
        <begin position="49"/>
        <end position="195"/>
    </location>
</feature>
<dbReference type="AlphaFoldDB" id="A0A4R3MEA5"/>